<feature type="region of interest" description="Disordered" evidence="1">
    <location>
        <begin position="1"/>
        <end position="28"/>
    </location>
</feature>
<accession>A0ABV4HN40</accession>
<dbReference type="EMBL" id="JBFWIC010000005">
    <property type="protein sequence ID" value="MEZ0474147.1"/>
    <property type="molecule type" value="Genomic_DNA"/>
</dbReference>
<keyword evidence="3" id="KW-1185">Reference proteome</keyword>
<proteinExistence type="predicted"/>
<evidence type="ECO:0000313" key="2">
    <source>
        <dbReference type="EMBL" id="MEZ0474147.1"/>
    </source>
</evidence>
<organism evidence="2 3">
    <name type="scientific">Luteimonas salinilitoris</name>
    <dbReference type="NCBI Taxonomy" id="3237697"/>
    <lineage>
        <taxon>Bacteria</taxon>
        <taxon>Pseudomonadati</taxon>
        <taxon>Pseudomonadota</taxon>
        <taxon>Gammaproteobacteria</taxon>
        <taxon>Lysobacterales</taxon>
        <taxon>Lysobacteraceae</taxon>
        <taxon>Luteimonas</taxon>
    </lineage>
</organism>
<gene>
    <name evidence="2" type="ORF">AB6713_05885</name>
</gene>
<dbReference type="RefSeq" id="WP_370564141.1">
    <property type="nucleotide sequence ID" value="NZ_JBFWIB010000006.1"/>
</dbReference>
<protein>
    <submittedName>
        <fullName evidence="2">Uncharacterized protein</fullName>
    </submittedName>
</protein>
<comment type="caution">
    <text evidence="2">The sequence shown here is derived from an EMBL/GenBank/DDBJ whole genome shotgun (WGS) entry which is preliminary data.</text>
</comment>
<evidence type="ECO:0000313" key="3">
    <source>
        <dbReference type="Proteomes" id="UP001566331"/>
    </source>
</evidence>
<name>A0ABV4HN40_9GAMM</name>
<dbReference type="Proteomes" id="UP001566331">
    <property type="component" value="Unassembled WGS sequence"/>
</dbReference>
<sequence length="48" mass="5367">MCRNPSIRRSTSDPARAVPPHRRGPYTPAAWPGETVLAIARLLRALMR</sequence>
<reference evidence="2 3" key="1">
    <citation type="submission" date="2024-07" db="EMBL/GenBank/DDBJ databases">
        <title>Luteimonas salilacus sp. nov., isolated from the shore soil of Salt Lake in Tibet of China.</title>
        <authorList>
            <person name="Zhang X."/>
            <person name="Li A."/>
        </authorList>
    </citation>
    <scope>NUCLEOTIDE SEQUENCE [LARGE SCALE GENOMIC DNA]</scope>
    <source>
        <strain evidence="2 3">B3-2-R+30</strain>
    </source>
</reference>
<evidence type="ECO:0000256" key="1">
    <source>
        <dbReference type="SAM" id="MobiDB-lite"/>
    </source>
</evidence>